<dbReference type="PANTHER" id="PTHR34997:SF1">
    <property type="entry name" value="PEPTIDOGLYCAN-BINDING LYSIN DOMAIN"/>
    <property type="match status" value="1"/>
</dbReference>
<dbReference type="InterPro" id="IPR052210">
    <property type="entry name" value="LysM1-like"/>
</dbReference>
<dbReference type="GO" id="GO:0008061">
    <property type="term" value="F:chitin binding"/>
    <property type="evidence" value="ECO:0007669"/>
    <property type="project" value="UniProtKB-KW"/>
</dbReference>
<dbReference type="SMART" id="SM00257">
    <property type="entry name" value="LysM"/>
    <property type="match status" value="2"/>
</dbReference>
<dbReference type="InterPro" id="IPR018392">
    <property type="entry name" value="LysM"/>
</dbReference>
<feature type="chain" id="PRO_5040385424" description="LysM domain-containing protein" evidence="3">
    <location>
        <begin position="23"/>
        <end position="143"/>
    </location>
</feature>
<protein>
    <recommendedName>
        <fullName evidence="4">LysM domain-containing protein</fullName>
    </recommendedName>
</protein>
<comment type="caution">
    <text evidence="5">The sequence shown here is derived from an EMBL/GenBank/DDBJ whole genome shotgun (WGS) entry which is preliminary data.</text>
</comment>
<dbReference type="SUPFAM" id="SSF54106">
    <property type="entry name" value="LysM domain"/>
    <property type="match status" value="2"/>
</dbReference>
<dbReference type="GeneID" id="64700960"/>
<evidence type="ECO:0000259" key="4">
    <source>
        <dbReference type="PROSITE" id="PS51782"/>
    </source>
</evidence>
<dbReference type="EMBL" id="JABBWM010000074">
    <property type="protein sequence ID" value="KAG2095447.1"/>
    <property type="molecule type" value="Genomic_DNA"/>
</dbReference>
<evidence type="ECO:0000256" key="3">
    <source>
        <dbReference type="SAM" id="SignalP"/>
    </source>
</evidence>
<dbReference type="InterPro" id="IPR036779">
    <property type="entry name" value="LysM_dom_sf"/>
</dbReference>
<proteinExistence type="predicted"/>
<gene>
    <name evidence="5" type="ORF">F5147DRAFT_718310</name>
</gene>
<dbReference type="RefSeq" id="XP_041287872.1">
    <property type="nucleotide sequence ID" value="XM_041438701.1"/>
</dbReference>
<reference evidence="5" key="1">
    <citation type="journal article" date="2020" name="New Phytol.">
        <title>Comparative genomics reveals dynamic genome evolution in host specialist ectomycorrhizal fungi.</title>
        <authorList>
            <person name="Lofgren L.A."/>
            <person name="Nguyen N.H."/>
            <person name="Vilgalys R."/>
            <person name="Ruytinx J."/>
            <person name="Liao H.L."/>
            <person name="Branco S."/>
            <person name="Kuo A."/>
            <person name="LaButti K."/>
            <person name="Lipzen A."/>
            <person name="Andreopoulos W."/>
            <person name="Pangilinan J."/>
            <person name="Riley R."/>
            <person name="Hundley H."/>
            <person name="Na H."/>
            <person name="Barry K."/>
            <person name="Grigoriev I.V."/>
            <person name="Stajich J.E."/>
            <person name="Kennedy P.G."/>
        </authorList>
    </citation>
    <scope>NUCLEOTIDE SEQUENCE</scope>
    <source>
        <strain evidence="5">FC423</strain>
    </source>
</reference>
<keyword evidence="3" id="KW-0732">Signal</keyword>
<dbReference type="CDD" id="cd00118">
    <property type="entry name" value="LysM"/>
    <property type="match status" value="1"/>
</dbReference>
<feature type="domain" description="LysM" evidence="4">
    <location>
        <begin position="88"/>
        <end position="134"/>
    </location>
</feature>
<dbReference type="Proteomes" id="UP000823399">
    <property type="component" value="Unassembled WGS sequence"/>
</dbReference>
<feature type="signal peptide" evidence="3">
    <location>
        <begin position="1"/>
        <end position="22"/>
    </location>
</feature>
<feature type="domain" description="LysM" evidence="4">
    <location>
        <begin position="32"/>
        <end position="79"/>
    </location>
</feature>
<evidence type="ECO:0000256" key="2">
    <source>
        <dbReference type="ARBA" id="ARBA00023026"/>
    </source>
</evidence>
<dbReference type="PANTHER" id="PTHR34997">
    <property type="entry name" value="AM15"/>
    <property type="match status" value="1"/>
</dbReference>
<keyword evidence="1" id="KW-0147">Chitin-binding</keyword>
<dbReference type="AlphaFoldDB" id="A0A9P7EYL7"/>
<evidence type="ECO:0000313" key="5">
    <source>
        <dbReference type="EMBL" id="KAG2095447.1"/>
    </source>
</evidence>
<dbReference type="PROSITE" id="PS51782">
    <property type="entry name" value="LYSM"/>
    <property type="match status" value="2"/>
</dbReference>
<dbReference type="OrthoDB" id="5985073at2759"/>
<keyword evidence="6" id="KW-1185">Reference proteome</keyword>
<organism evidence="5 6">
    <name type="scientific">Suillus discolor</name>
    <dbReference type="NCBI Taxonomy" id="1912936"/>
    <lineage>
        <taxon>Eukaryota</taxon>
        <taxon>Fungi</taxon>
        <taxon>Dikarya</taxon>
        <taxon>Basidiomycota</taxon>
        <taxon>Agaricomycotina</taxon>
        <taxon>Agaricomycetes</taxon>
        <taxon>Agaricomycetidae</taxon>
        <taxon>Boletales</taxon>
        <taxon>Suillineae</taxon>
        <taxon>Suillaceae</taxon>
        <taxon>Suillus</taxon>
    </lineage>
</organism>
<name>A0A9P7EYL7_9AGAM</name>
<evidence type="ECO:0000313" key="6">
    <source>
        <dbReference type="Proteomes" id="UP000823399"/>
    </source>
</evidence>
<dbReference type="Pfam" id="PF01476">
    <property type="entry name" value="LysM"/>
    <property type="match status" value="2"/>
</dbReference>
<sequence>MHASFFTAGLVALAAIASVVSAQSILPKDCDRNVTVRAMDTCDGISAVQSVSTYQLATVNSGTIDAGCDNLFIGQIICLGLTGQDCDVTHVMGAGDTCQSVADAAGIPISTLLANNPNVNSACDNVYSGEVLCTASQIYVKTA</sequence>
<keyword evidence="2" id="KW-0843">Virulence</keyword>
<evidence type="ECO:0000256" key="1">
    <source>
        <dbReference type="ARBA" id="ARBA00022669"/>
    </source>
</evidence>
<dbReference type="Gene3D" id="3.10.350.10">
    <property type="entry name" value="LysM domain"/>
    <property type="match status" value="2"/>
</dbReference>
<accession>A0A9P7EYL7</accession>